<evidence type="ECO:0000256" key="1">
    <source>
        <dbReference type="ARBA" id="ARBA00007626"/>
    </source>
</evidence>
<evidence type="ECO:0000313" key="4">
    <source>
        <dbReference type="EMBL" id="KAE8038099.1"/>
    </source>
</evidence>
<evidence type="ECO:0000256" key="3">
    <source>
        <dbReference type="PROSITE-ProRule" id="PRU00708"/>
    </source>
</evidence>
<reference evidence="4 5" key="1">
    <citation type="submission" date="2019-06" db="EMBL/GenBank/DDBJ databases">
        <title>A chromosomal-level reference genome of Carpinus fangiana (Coryloideae, Betulaceae).</title>
        <authorList>
            <person name="Yang X."/>
            <person name="Wang Z."/>
            <person name="Zhang L."/>
            <person name="Hao G."/>
            <person name="Liu J."/>
            <person name="Yang Y."/>
        </authorList>
    </citation>
    <scope>NUCLEOTIDE SEQUENCE [LARGE SCALE GENOMIC DNA]</scope>
    <source>
        <strain evidence="4">Cfa_2016G</strain>
        <tissue evidence="4">Leaf</tissue>
    </source>
</reference>
<comment type="similarity">
    <text evidence="1">Belongs to the PPR family. P subfamily.</text>
</comment>
<accession>A0A660KUY0</accession>
<evidence type="ECO:0000313" key="5">
    <source>
        <dbReference type="Proteomes" id="UP000327013"/>
    </source>
</evidence>
<evidence type="ECO:0000256" key="2">
    <source>
        <dbReference type="ARBA" id="ARBA00022737"/>
    </source>
</evidence>
<dbReference type="Pfam" id="PF12854">
    <property type="entry name" value="PPR_1"/>
    <property type="match status" value="1"/>
</dbReference>
<dbReference type="AlphaFoldDB" id="A0A660KUY0"/>
<feature type="repeat" description="PPR" evidence="3">
    <location>
        <begin position="13"/>
        <end position="47"/>
    </location>
</feature>
<proteinExistence type="inferred from homology"/>
<evidence type="ECO:0008006" key="6">
    <source>
        <dbReference type="Google" id="ProtNLM"/>
    </source>
</evidence>
<keyword evidence="5" id="KW-1185">Reference proteome</keyword>
<name>A0A660KUY0_9ROSI</name>
<dbReference type="InterPro" id="IPR002885">
    <property type="entry name" value="PPR_rpt"/>
</dbReference>
<dbReference type="PANTHER" id="PTHR47941">
    <property type="entry name" value="PENTATRICOPEPTIDE REPEAT-CONTAINING PROTEIN 3, MITOCHONDRIAL"/>
    <property type="match status" value="1"/>
</dbReference>
<organism evidence="4 5">
    <name type="scientific">Carpinus fangiana</name>
    <dbReference type="NCBI Taxonomy" id="176857"/>
    <lineage>
        <taxon>Eukaryota</taxon>
        <taxon>Viridiplantae</taxon>
        <taxon>Streptophyta</taxon>
        <taxon>Embryophyta</taxon>
        <taxon>Tracheophyta</taxon>
        <taxon>Spermatophyta</taxon>
        <taxon>Magnoliopsida</taxon>
        <taxon>eudicotyledons</taxon>
        <taxon>Gunneridae</taxon>
        <taxon>Pentapetalae</taxon>
        <taxon>rosids</taxon>
        <taxon>fabids</taxon>
        <taxon>Fagales</taxon>
        <taxon>Betulaceae</taxon>
        <taxon>Carpinus</taxon>
    </lineage>
</organism>
<gene>
    <name evidence="4" type="ORF">FH972_010641</name>
</gene>
<protein>
    <recommendedName>
        <fullName evidence="6">Pentacotripeptide-repeat region of PRORP domain-containing protein</fullName>
    </recommendedName>
</protein>
<dbReference type="Proteomes" id="UP000327013">
    <property type="component" value="Chromosome 4"/>
</dbReference>
<dbReference type="EMBL" id="CM017324">
    <property type="protein sequence ID" value="KAE8038099.1"/>
    <property type="molecule type" value="Genomic_DNA"/>
</dbReference>
<keyword evidence="2" id="KW-0677">Repeat</keyword>
<dbReference type="OrthoDB" id="42736at2759"/>
<dbReference type="NCBIfam" id="TIGR00756">
    <property type="entry name" value="PPR"/>
    <property type="match status" value="2"/>
</dbReference>
<dbReference type="PROSITE" id="PS51375">
    <property type="entry name" value="PPR"/>
    <property type="match status" value="1"/>
</dbReference>
<dbReference type="Gene3D" id="1.25.40.10">
    <property type="entry name" value="Tetratricopeptide repeat domain"/>
    <property type="match status" value="1"/>
</dbReference>
<dbReference type="InterPro" id="IPR011990">
    <property type="entry name" value="TPR-like_helical_dom_sf"/>
</dbReference>
<dbReference type="Pfam" id="PF01535">
    <property type="entry name" value="PPR"/>
    <property type="match status" value="1"/>
</dbReference>
<sequence length="119" mass="13645">MRKSMVEKGLVPDWYTYVTFVNGYCREKRLREAKLILSEMNDVGLKLGLIGYRALIDGFVKRVDVEEALGIKGEMVTRGIQIDMALSVGRSPTGKYLFRGNDFEGFETECHYLYKSKFS</sequence>